<name>A0AAW4VVE0_9FIRM</name>
<evidence type="ECO:0008006" key="3">
    <source>
        <dbReference type="Google" id="ProtNLM"/>
    </source>
</evidence>
<organism evidence="1 2">
    <name type="scientific">Agathobaculum butyriciproducens</name>
    <dbReference type="NCBI Taxonomy" id="1628085"/>
    <lineage>
        <taxon>Bacteria</taxon>
        <taxon>Bacillati</taxon>
        <taxon>Bacillota</taxon>
        <taxon>Clostridia</taxon>
        <taxon>Eubacteriales</taxon>
        <taxon>Butyricicoccaceae</taxon>
        <taxon>Agathobaculum</taxon>
    </lineage>
</organism>
<dbReference type="AlphaFoldDB" id="A0AAW4VVE0"/>
<reference evidence="1 2" key="1">
    <citation type="submission" date="2021-10" db="EMBL/GenBank/DDBJ databases">
        <title>Anaerobic single-cell dispensing facilitates the cultivation of human gut bacteria.</title>
        <authorList>
            <person name="Afrizal A."/>
        </authorList>
    </citation>
    <scope>NUCLEOTIDE SEQUENCE [LARGE SCALE GENOMIC DNA]</scope>
    <source>
        <strain evidence="1 2">CLA-AA-H270</strain>
    </source>
</reference>
<dbReference type="RefSeq" id="WP_227600672.1">
    <property type="nucleotide sequence ID" value="NZ_JAJEPX010000017.1"/>
</dbReference>
<evidence type="ECO:0000313" key="2">
    <source>
        <dbReference type="Proteomes" id="UP001298753"/>
    </source>
</evidence>
<evidence type="ECO:0000313" key="1">
    <source>
        <dbReference type="EMBL" id="MCC2176889.1"/>
    </source>
</evidence>
<proteinExistence type="predicted"/>
<comment type="caution">
    <text evidence="1">The sequence shown here is derived from an EMBL/GenBank/DDBJ whole genome shotgun (WGS) entry which is preliminary data.</text>
</comment>
<dbReference type="EMBL" id="JAJEPX010000017">
    <property type="protein sequence ID" value="MCC2176889.1"/>
    <property type="molecule type" value="Genomic_DNA"/>
</dbReference>
<accession>A0AAW4VVE0</accession>
<keyword evidence="2" id="KW-1185">Reference proteome</keyword>
<protein>
    <recommendedName>
        <fullName evidence="3">YqaJ viral recombinase domain-containing protein</fullName>
    </recommendedName>
</protein>
<dbReference type="GeneID" id="98660835"/>
<gene>
    <name evidence="1" type="ORF">LKD22_07075</name>
</gene>
<dbReference type="Proteomes" id="UP001298753">
    <property type="component" value="Unassembled WGS sequence"/>
</dbReference>
<sequence>MVEFSKKDIQESLNLAIRLTMHREQELLCNRCSERAIAHWLANYFSLKINKTPYAQKYATSYVTDVEYNRIGSEGQYKALSSCDELGCTRKTKCTKFLLENIINNGDGVSKKRRILIDMIYHKRGTNDIDSNIFCMELKTPPISESDYHHMCDKNRIETLVKKGGDVSYQFGATVYFRRSTEAIVRFYEHSNPYLDVYDKYIIYKGGKIENLERDS</sequence>